<feature type="chain" id="PRO_5043899823" evidence="1">
    <location>
        <begin position="17"/>
        <end position="136"/>
    </location>
</feature>
<evidence type="ECO:0000313" key="3">
    <source>
        <dbReference type="Proteomes" id="UP001066276"/>
    </source>
</evidence>
<evidence type="ECO:0000256" key="1">
    <source>
        <dbReference type="SAM" id="SignalP"/>
    </source>
</evidence>
<reference evidence="2" key="1">
    <citation type="journal article" date="2022" name="bioRxiv">
        <title>Sequencing and chromosome-scale assembly of the giantPleurodeles waltlgenome.</title>
        <authorList>
            <person name="Brown T."/>
            <person name="Elewa A."/>
            <person name="Iarovenko S."/>
            <person name="Subramanian E."/>
            <person name="Araus A.J."/>
            <person name="Petzold A."/>
            <person name="Susuki M."/>
            <person name="Suzuki K.-i.T."/>
            <person name="Hayashi T."/>
            <person name="Toyoda A."/>
            <person name="Oliveira C."/>
            <person name="Osipova E."/>
            <person name="Leigh N.D."/>
            <person name="Simon A."/>
            <person name="Yun M.H."/>
        </authorList>
    </citation>
    <scope>NUCLEOTIDE SEQUENCE</scope>
    <source>
        <strain evidence="2">20211129_DDA</strain>
        <tissue evidence="2">Liver</tissue>
    </source>
</reference>
<dbReference type="AlphaFoldDB" id="A0AAV7UXR7"/>
<evidence type="ECO:0000313" key="2">
    <source>
        <dbReference type="EMBL" id="KAJ1193882.1"/>
    </source>
</evidence>
<gene>
    <name evidence="2" type="ORF">NDU88_003178</name>
</gene>
<accession>A0AAV7UXR7</accession>
<keyword evidence="1" id="KW-0732">Signal</keyword>
<keyword evidence="3" id="KW-1185">Reference proteome</keyword>
<organism evidence="2 3">
    <name type="scientific">Pleurodeles waltl</name>
    <name type="common">Iberian ribbed newt</name>
    <dbReference type="NCBI Taxonomy" id="8319"/>
    <lineage>
        <taxon>Eukaryota</taxon>
        <taxon>Metazoa</taxon>
        <taxon>Chordata</taxon>
        <taxon>Craniata</taxon>
        <taxon>Vertebrata</taxon>
        <taxon>Euteleostomi</taxon>
        <taxon>Amphibia</taxon>
        <taxon>Batrachia</taxon>
        <taxon>Caudata</taxon>
        <taxon>Salamandroidea</taxon>
        <taxon>Salamandridae</taxon>
        <taxon>Pleurodelinae</taxon>
        <taxon>Pleurodeles</taxon>
    </lineage>
</organism>
<name>A0AAV7UXR7_PLEWA</name>
<comment type="caution">
    <text evidence="2">The sequence shown here is derived from an EMBL/GenBank/DDBJ whole genome shotgun (WGS) entry which is preliminary data.</text>
</comment>
<sequence>MLVVTLGGAISSLIWAQPEQLSASRSPFRGSKKFVAPGRAFKAELQGAASKQAGSRAPNPAPASLAPAPWCRCQTPSFLRGQVDVQVEGAEACAGLEGARAAHCATLRELICGCWGTRHFTCYASFWTVGLGIGCV</sequence>
<dbReference type="EMBL" id="JANPWB010000004">
    <property type="protein sequence ID" value="KAJ1193882.1"/>
    <property type="molecule type" value="Genomic_DNA"/>
</dbReference>
<feature type="signal peptide" evidence="1">
    <location>
        <begin position="1"/>
        <end position="16"/>
    </location>
</feature>
<dbReference type="Proteomes" id="UP001066276">
    <property type="component" value="Chromosome 2_2"/>
</dbReference>
<proteinExistence type="predicted"/>
<protein>
    <submittedName>
        <fullName evidence="2">Uncharacterized protein</fullName>
    </submittedName>
</protein>